<dbReference type="PANTHER" id="PTHR21621">
    <property type="entry name" value="RIBOSOMAL PROTEIN S6 MODIFICATION PROTEIN"/>
    <property type="match status" value="1"/>
</dbReference>
<proteinExistence type="predicted"/>
<organism evidence="2 3">
    <name type="scientific">Aeromonas phage APT65</name>
    <dbReference type="NCBI Taxonomy" id="2982914"/>
    <lineage>
        <taxon>Viruses</taxon>
        <taxon>Duplodnaviria</taxon>
        <taxon>Heunggongvirae</taxon>
        <taxon>Uroviricota</taxon>
        <taxon>Caudoviricetes</taxon>
        <taxon>Aquaneticvirus</taxon>
        <taxon>Aquaneticvirus ApT65</taxon>
    </lineage>
</organism>
<evidence type="ECO:0000313" key="2">
    <source>
        <dbReference type="EMBL" id="UZV39704.1"/>
    </source>
</evidence>
<accession>A0A9E8GCV3</accession>
<protein>
    <submittedName>
        <fullName evidence="2">ATP-grasp enzyme</fullName>
    </submittedName>
</protein>
<dbReference type="InterPro" id="IPR013651">
    <property type="entry name" value="ATP-grasp_RimK-type"/>
</dbReference>
<dbReference type="GO" id="GO:0018169">
    <property type="term" value="F:ribosomal S6-glutamic acid ligase activity"/>
    <property type="evidence" value="ECO:0007669"/>
    <property type="project" value="TreeGrafter"/>
</dbReference>
<dbReference type="Gene3D" id="3.30.470.20">
    <property type="entry name" value="ATP-grasp fold, B domain"/>
    <property type="match status" value="1"/>
</dbReference>
<dbReference type="EMBL" id="OP491958">
    <property type="protein sequence ID" value="UZV39704.1"/>
    <property type="molecule type" value="Genomic_DNA"/>
</dbReference>
<dbReference type="Pfam" id="PF08443">
    <property type="entry name" value="RimK"/>
    <property type="match status" value="1"/>
</dbReference>
<reference evidence="2" key="1">
    <citation type="submission" date="2022-09" db="EMBL/GenBank/DDBJ databases">
        <authorList>
            <person name="Cebeci A."/>
            <person name="Ture M."/>
            <person name="Alemdag M."/>
            <person name="Altinok I."/>
        </authorList>
    </citation>
    <scope>NUCLEOTIDE SEQUENCE</scope>
</reference>
<dbReference type="Proteomes" id="UP001163735">
    <property type="component" value="Segment"/>
</dbReference>
<gene>
    <name evidence="2" type="ORF">APT65_00101</name>
</gene>
<dbReference type="PANTHER" id="PTHR21621:SF0">
    <property type="entry name" value="BETA-CITRYLGLUTAMATE SYNTHASE B-RELATED"/>
    <property type="match status" value="1"/>
</dbReference>
<dbReference type="SUPFAM" id="SSF56059">
    <property type="entry name" value="Glutathione synthetase ATP-binding domain-like"/>
    <property type="match status" value="1"/>
</dbReference>
<keyword evidence="3" id="KW-1185">Reference proteome</keyword>
<sequence length="415" mass="45538">MPVQKRIAILPYGPSDSVTALVNSLREIVEENTTVTKLRTEGSIYRGRRDDILVNWGNSSVDMDKFVRIQGAINNEFVLNHPQAIANASNKKKSFELMQESGVKLVEFTTNKADAQAWVDAGGLVYARTKLQGHSGEGIVAVHKQPETVVAAGAAFPVNNVLPNAPLYTKGITVQRREFRIHVFGGEVVYVQQKKRTADFQDNPNYSNVVRNYHTGWIYATNEIRPNAASLAEAKKAVEALGLDFGAVDVITRAEEAWVLEVNTAPGLQGTTLEVYRDAIRNKMNRAAQLPYTARMGARVAVEPEQVADVVEEPVARLVEAIVEAQPEPVQEVAVARVQEAVAPVPPARNPAPAPAAHPNQQGFQLTDGKFYFGTVNGVRTALQYNRGMDCFFMVGWDVPLPKNEVTEIRPAVEA</sequence>
<evidence type="ECO:0000313" key="3">
    <source>
        <dbReference type="Proteomes" id="UP001163735"/>
    </source>
</evidence>
<name>A0A9E8GCV3_9CAUD</name>
<feature type="domain" description="ATP-grasp fold RimK-type" evidence="1">
    <location>
        <begin position="88"/>
        <end position="272"/>
    </location>
</feature>
<dbReference type="GO" id="GO:0009432">
    <property type="term" value="P:SOS response"/>
    <property type="evidence" value="ECO:0007669"/>
    <property type="project" value="TreeGrafter"/>
</dbReference>
<evidence type="ECO:0000259" key="1">
    <source>
        <dbReference type="Pfam" id="PF08443"/>
    </source>
</evidence>